<keyword evidence="4" id="KW-1185">Reference proteome</keyword>
<dbReference type="Proteomes" id="UP000297741">
    <property type="component" value="Unassembled WGS sequence"/>
</dbReference>
<dbReference type="RefSeq" id="WP_135431949.1">
    <property type="nucleotide sequence ID" value="NZ_RPEM01000008.1"/>
</dbReference>
<feature type="domain" description="UspA" evidence="2">
    <location>
        <begin position="1"/>
        <end position="135"/>
    </location>
</feature>
<dbReference type="InterPro" id="IPR014729">
    <property type="entry name" value="Rossmann-like_a/b/a_fold"/>
</dbReference>
<dbReference type="InterPro" id="IPR006015">
    <property type="entry name" value="Universal_stress_UspA"/>
</dbReference>
<dbReference type="SUPFAM" id="SSF52402">
    <property type="entry name" value="Adenine nucleotide alpha hydrolases-like"/>
    <property type="match status" value="1"/>
</dbReference>
<dbReference type="PRINTS" id="PR01438">
    <property type="entry name" value="UNVRSLSTRESS"/>
</dbReference>
<dbReference type="EMBL" id="RPEM01000008">
    <property type="protein sequence ID" value="TGD42768.1"/>
    <property type="molecule type" value="Genomic_DNA"/>
</dbReference>
<evidence type="ECO:0000256" key="1">
    <source>
        <dbReference type="ARBA" id="ARBA00008791"/>
    </source>
</evidence>
<dbReference type="InterPro" id="IPR006016">
    <property type="entry name" value="UspA"/>
</dbReference>
<evidence type="ECO:0000313" key="4">
    <source>
        <dbReference type="Proteomes" id="UP000297741"/>
    </source>
</evidence>
<comment type="caution">
    <text evidence="3">The sequence shown here is derived from an EMBL/GenBank/DDBJ whole genome shotgun (WGS) entry which is preliminary data.</text>
</comment>
<reference evidence="3 4" key="1">
    <citation type="submission" date="2018-11" db="EMBL/GenBank/DDBJ databases">
        <title>Tabrizicola sp. isolated from sediment of alpine lake.</title>
        <authorList>
            <person name="Liu Z."/>
        </authorList>
    </citation>
    <scope>NUCLEOTIDE SEQUENCE [LARGE SCALE GENOMIC DNA]</scope>
    <source>
        <strain evidence="3 4">DRYC-M-16</strain>
    </source>
</reference>
<gene>
    <name evidence="3" type="ORF">EEB11_12805</name>
</gene>
<comment type="similarity">
    <text evidence="1">Belongs to the universal stress protein A family.</text>
</comment>
<evidence type="ECO:0000313" key="3">
    <source>
        <dbReference type="EMBL" id="TGD42768.1"/>
    </source>
</evidence>
<dbReference type="Pfam" id="PF00582">
    <property type="entry name" value="Usp"/>
    <property type="match status" value="1"/>
</dbReference>
<dbReference type="CDD" id="cd00293">
    <property type="entry name" value="USP-like"/>
    <property type="match status" value="1"/>
</dbReference>
<dbReference type="Gene3D" id="3.40.50.620">
    <property type="entry name" value="HUPs"/>
    <property type="match status" value="1"/>
</dbReference>
<dbReference type="PANTHER" id="PTHR46268">
    <property type="entry name" value="STRESS RESPONSE PROTEIN NHAX"/>
    <property type="match status" value="1"/>
</dbReference>
<accession>A0ABY2KJZ6</accession>
<name>A0ABY2KJZ6_9RHOB</name>
<dbReference type="PANTHER" id="PTHR46268:SF6">
    <property type="entry name" value="UNIVERSAL STRESS PROTEIN UP12"/>
    <property type="match status" value="1"/>
</dbReference>
<organism evidence="3 4">
    <name type="scientific">Pseudotabrizicola sediminis</name>
    <dbReference type="NCBI Taxonomy" id="2486418"/>
    <lineage>
        <taxon>Bacteria</taxon>
        <taxon>Pseudomonadati</taxon>
        <taxon>Pseudomonadota</taxon>
        <taxon>Alphaproteobacteria</taxon>
        <taxon>Rhodobacterales</taxon>
        <taxon>Paracoccaceae</taxon>
        <taxon>Pseudotabrizicola</taxon>
    </lineage>
</organism>
<evidence type="ECO:0000259" key="2">
    <source>
        <dbReference type="Pfam" id="PF00582"/>
    </source>
</evidence>
<sequence length="135" mass="14894">MYQHILVAVAFDTDDAPERSLQATKLLLSPAGKVTVLHVKEMIPSYALSYIPEDYDATLRVAIRERLEGVAARFENGVGVLIDGHSGQTILEYAEANQVDCIVMMSHRPGLQDYFLGSTAGRVVRHAQCSVHVIR</sequence>
<protein>
    <submittedName>
        <fullName evidence="3">Universal stress protein</fullName>
    </submittedName>
</protein>
<proteinExistence type="inferred from homology"/>